<sequence>MPNVFSFFTFRLSWLLLLGLLVSLTATAAKVPPAAVTVSVTQPTNNSTVTTLRPLYSGVTGPNIALTVWVDGGATQIPTTSDASGNWQVRQPTNLTVQFHSVYAIVGSQNSNVVNFTVSPLPPTLTSSSPGGGPEGDTFALTGTNLLGVTSIKFEKNPQNPGDVTATSGFTISADGTQITNITIPVGARNGLLTVTTGGGTSNGIFFDAYIRNTVTSLTRKTPTTASTNANSVAFQLRLFSGQIASLSPSNFTLVTSPGITGASIASVTGGYDTPFTITVNTGTGEGTISLQVTSNTPGATRTISNLPYTQGEVYTIDRTAPTTAAVLSTPLPGAITSGQPVYGGTAEALSLVTVLIDGISIGTATTTASGAWTLTQPTPLTAGSHSVSAAVQDVAGNAGPASAATTFTVDLTPTLNTITPGSAPEGGTIALMGTNLTGVTTITFEKSPAVPTYPTTTSGFVINAAGTQITGIVVPVGAKSGDLTVTSPNGTSSPRFFSLIRDLVITGNQTIPAGSYASITIGSGATATLSSNVTVSQSLTIADGGTLITGSFVVSGPGTFTLAAGGTLSTGNAGGISASGTTGAIQTTGVRSYSLDASYVYVSGAQMTGSGLPSQVRTLTTTSFGTLTLSAPVSVTQTVTIGSSGNLVLNGNALTLLSSSAGTAMVVNSSSGIVSGNTAVVQRYIDPSLNPGLGYRHYSSPVAAATFADLTTATYSPVVNPDYNTLGNTVNPFPTVYGFNESRIVGTSAATQVFDYGYFSPGSLSETLVRGRGYTGNIDASSLVDLVGTLNTGTLAVGALTRGSQANSGWQLLGNPYPSPLDWKKVRTSLPTGVIDAVYVYKSSDQYGGTYQVYQNGFGTLSNGIIGSMQGFFIRVNQTVNSFSFLSAWRSTTSENPSFNRPTADLRPALQLDLVSSQGTHDPAF</sequence>
<keyword evidence="4" id="KW-1185">Reference proteome</keyword>
<feature type="domain" description="Bacterial Ig-like" evidence="2">
    <location>
        <begin position="339"/>
        <end position="411"/>
    </location>
</feature>
<dbReference type="InterPro" id="IPR013783">
    <property type="entry name" value="Ig-like_fold"/>
</dbReference>
<feature type="chain" id="PRO_5014747617" description="Bacterial Ig-like domain-containing protein" evidence="1">
    <location>
        <begin position="29"/>
        <end position="926"/>
    </location>
</feature>
<dbReference type="OrthoDB" id="5524298at2"/>
<evidence type="ECO:0000259" key="2">
    <source>
        <dbReference type="Pfam" id="PF19077"/>
    </source>
</evidence>
<dbReference type="EMBL" id="PGFA01000002">
    <property type="protein sequence ID" value="PJJ55064.1"/>
    <property type="molecule type" value="Genomic_DNA"/>
</dbReference>
<keyword evidence="1" id="KW-0732">Signal</keyword>
<dbReference type="AlphaFoldDB" id="A0A2M9BAU7"/>
<accession>A0A2M9BAU7</accession>
<evidence type="ECO:0000256" key="1">
    <source>
        <dbReference type="SAM" id="SignalP"/>
    </source>
</evidence>
<evidence type="ECO:0000313" key="4">
    <source>
        <dbReference type="Proteomes" id="UP000228535"/>
    </source>
</evidence>
<feature type="non-terminal residue" evidence="3">
    <location>
        <position position="926"/>
    </location>
</feature>
<name>A0A2M9BAU7_9BACT</name>
<dbReference type="Proteomes" id="UP000228535">
    <property type="component" value="Unassembled WGS sequence"/>
</dbReference>
<proteinExistence type="predicted"/>
<gene>
    <name evidence="3" type="ORF">CLV45_3413</name>
</gene>
<evidence type="ECO:0000313" key="3">
    <source>
        <dbReference type="EMBL" id="PJJ55064.1"/>
    </source>
</evidence>
<comment type="caution">
    <text evidence="3">The sequence shown here is derived from an EMBL/GenBank/DDBJ whole genome shotgun (WGS) entry which is preliminary data.</text>
</comment>
<organism evidence="3 4">
    <name type="scientific">Hymenobacter chitinivorans DSM 11115</name>
    <dbReference type="NCBI Taxonomy" id="1121954"/>
    <lineage>
        <taxon>Bacteria</taxon>
        <taxon>Pseudomonadati</taxon>
        <taxon>Bacteroidota</taxon>
        <taxon>Cytophagia</taxon>
        <taxon>Cytophagales</taxon>
        <taxon>Hymenobacteraceae</taxon>
        <taxon>Hymenobacter</taxon>
    </lineage>
</organism>
<dbReference type="InterPro" id="IPR044016">
    <property type="entry name" value="Big_13"/>
</dbReference>
<dbReference type="Gene3D" id="2.60.40.10">
    <property type="entry name" value="Immunoglobulins"/>
    <property type="match status" value="3"/>
</dbReference>
<protein>
    <recommendedName>
        <fullName evidence="2">Bacterial Ig-like domain-containing protein</fullName>
    </recommendedName>
</protein>
<feature type="signal peptide" evidence="1">
    <location>
        <begin position="1"/>
        <end position="28"/>
    </location>
</feature>
<dbReference type="Pfam" id="PF19077">
    <property type="entry name" value="Big_13"/>
    <property type="match status" value="1"/>
</dbReference>
<reference evidence="3 4" key="1">
    <citation type="submission" date="2017-11" db="EMBL/GenBank/DDBJ databases">
        <title>Genomic Encyclopedia of Archaeal and Bacterial Type Strains, Phase II (KMG-II): From Individual Species to Whole Genera.</title>
        <authorList>
            <person name="Goeker M."/>
        </authorList>
    </citation>
    <scope>NUCLEOTIDE SEQUENCE [LARGE SCALE GENOMIC DNA]</scope>
    <source>
        <strain evidence="3 4">DSM 11115</strain>
    </source>
</reference>